<organism evidence="5 6">
    <name type="scientific">Rhizoctonia solani</name>
    <dbReference type="NCBI Taxonomy" id="456999"/>
    <lineage>
        <taxon>Eukaryota</taxon>
        <taxon>Fungi</taxon>
        <taxon>Dikarya</taxon>
        <taxon>Basidiomycota</taxon>
        <taxon>Agaricomycotina</taxon>
        <taxon>Agaricomycetes</taxon>
        <taxon>Cantharellales</taxon>
        <taxon>Ceratobasidiaceae</taxon>
        <taxon>Rhizoctonia</taxon>
    </lineage>
</organism>
<feature type="repeat" description="WD" evidence="3">
    <location>
        <begin position="224"/>
        <end position="265"/>
    </location>
</feature>
<protein>
    <recommendedName>
        <fullName evidence="4">Protein kinase domain-containing protein</fullName>
    </recommendedName>
</protein>
<dbReference type="PANTHER" id="PTHR22847">
    <property type="entry name" value="WD40 REPEAT PROTEIN"/>
    <property type="match status" value="1"/>
</dbReference>
<feature type="non-terminal residue" evidence="5">
    <location>
        <position position="1"/>
    </location>
</feature>
<evidence type="ECO:0000259" key="4">
    <source>
        <dbReference type="PROSITE" id="PS50011"/>
    </source>
</evidence>
<dbReference type="GO" id="GO:0004672">
    <property type="term" value="F:protein kinase activity"/>
    <property type="evidence" value="ECO:0007669"/>
    <property type="project" value="InterPro"/>
</dbReference>
<dbReference type="InterPro" id="IPR019775">
    <property type="entry name" value="WD40_repeat_CS"/>
</dbReference>
<feature type="repeat" description="WD" evidence="3">
    <location>
        <begin position="181"/>
        <end position="222"/>
    </location>
</feature>
<dbReference type="PROSITE" id="PS50082">
    <property type="entry name" value="WD_REPEATS_2"/>
    <property type="match status" value="6"/>
</dbReference>
<dbReference type="InterPro" id="IPR001245">
    <property type="entry name" value="Ser-Thr/Tyr_kinase_cat_dom"/>
</dbReference>
<evidence type="ECO:0000256" key="1">
    <source>
        <dbReference type="ARBA" id="ARBA00022574"/>
    </source>
</evidence>
<dbReference type="InterPro" id="IPR020472">
    <property type="entry name" value="WD40_PAC1"/>
</dbReference>
<evidence type="ECO:0000256" key="2">
    <source>
        <dbReference type="ARBA" id="ARBA00022737"/>
    </source>
</evidence>
<dbReference type="InterPro" id="IPR001680">
    <property type="entry name" value="WD40_rpt"/>
</dbReference>
<name>A0A8H3E4D3_9AGAM</name>
<dbReference type="Gene3D" id="2.130.10.10">
    <property type="entry name" value="YVTN repeat-like/Quinoprotein amine dehydrogenase"/>
    <property type="match status" value="3"/>
</dbReference>
<dbReference type="PROSITE" id="PS50294">
    <property type="entry name" value="WD_REPEATS_REGION"/>
    <property type="match status" value="5"/>
</dbReference>
<comment type="caution">
    <text evidence="5">The sequence shown here is derived from an EMBL/GenBank/DDBJ whole genome shotgun (WGS) entry which is preliminary data.</text>
</comment>
<dbReference type="Pfam" id="PF00400">
    <property type="entry name" value="WD40"/>
    <property type="match status" value="6"/>
</dbReference>
<dbReference type="SMART" id="SM00320">
    <property type="entry name" value="WD40"/>
    <property type="match status" value="7"/>
</dbReference>
<dbReference type="EMBL" id="CAJNJQ010002211">
    <property type="protein sequence ID" value="CAE7169097.1"/>
    <property type="molecule type" value="Genomic_DNA"/>
</dbReference>
<evidence type="ECO:0000313" key="5">
    <source>
        <dbReference type="EMBL" id="CAE7169097.1"/>
    </source>
</evidence>
<dbReference type="PRINTS" id="PR00320">
    <property type="entry name" value="GPROTEINBRPT"/>
</dbReference>
<dbReference type="InterPro" id="IPR011009">
    <property type="entry name" value="Kinase-like_dom_sf"/>
</dbReference>
<feature type="repeat" description="WD" evidence="3">
    <location>
        <begin position="267"/>
        <end position="297"/>
    </location>
</feature>
<dbReference type="Proteomes" id="UP000663827">
    <property type="component" value="Unassembled WGS sequence"/>
</dbReference>
<dbReference type="GO" id="GO:0005524">
    <property type="term" value="F:ATP binding"/>
    <property type="evidence" value="ECO:0007669"/>
    <property type="project" value="InterPro"/>
</dbReference>
<proteinExistence type="predicted"/>
<gene>
    <name evidence="5" type="ORF">RDB_LOCUS103811</name>
</gene>
<dbReference type="Pfam" id="PF07714">
    <property type="entry name" value="PK_Tyr_Ser-Thr"/>
    <property type="match status" value="1"/>
</dbReference>
<dbReference type="AlphaFoldDB" id="A0A8H3E4D3"/>
<dbReference type="InterPro" id="IPR036322">
    <property type="entry name" value="WD40_repeat_dom_sf"/>
</dbReference>
<sequence>MFIDEGHTGPVYSVAFSPDGKSVVSGSYDQTVRIWDTHSSSSIGEPLRGHDSGICSVSYSPLSNLIASGSIDETIRLWDPNTGQQSGEALKGDKMFISVAFSPDAKLIASGSGGYSPSSTPNAVQLWDLRTRKVASKPFKGHTDYVWSVSFSADGARVVSGSLDKTIRIWDAERGTTIVGPLQHTGPVYSTTFSPDGAQILSCSYDGTIRFWDARTGGSVGEPYKGHTGPVTSAAFSPCGTYVASGGDDRTVRLWDIRTGRQVDQPFNEHTGIVLSVAYSPCGQYIASGSHDCKVIIRRTAIEGPDSDDDPDSDVDLRPAQTINSQMSTREMFQCLVEAGCNDLSSTMDPDQDAARIMSGGGFGDIWKGELNDGTKVAIKAWRTDALEQCRYKTIKVSTTNACVSPSGYLNLLLDQRAARELYCWSRMEHNNIHRLMGVIIFRGEYLGMVSEWMQNGDLHKYLRYHPNANRYQLCIDVASGLEYMHDKSTV</sequence>
<dbReference type="Gene3D" id="1.10.510.10">
    <property type="entry name" value="Transferase(Phosphotransferase) domain 1"/>
    <property type="match status" value="1"/>
</dbReference>
<feature type="repeat" description="WD" evidence="3">
    <location>
        <begin position="4"/>
        <end position="45"/>
    </location>
</feature>
<feature type="domain" description="Protein kinase" evidence="4">
    <location>
        <begin position="352"/>
        <end position="491"/>
    </location>
</feature>
<dbReference type="InterPro" id="IPR000719">
    <property type="entry name" value="Prot_kinase_dom"/>
</dbReference>
<dbReference type="SUPFAM" id="SSF56112">
    <property type="entry name" value="Protein kinase-like (PK-like)"/>
    <property type="match status" value="1"/>
</dbReference>
<evidence type="ECO:0000256" key="3">
    <source>
        <dbReference type="PROSITE-ProRule" id="PRU00221"/>
    </source>
</evidence>
<feature type="repeat" description="WD" evidence="3">
    <location>
        <begin position="47"/>
        <end position="88"/>
    </location>
</feature>
<accession>A0A8H3E4D3</accession>
<reference evidence="5" key="1">
    <citation type="submission" date="2021-01" db="EMBL/GenBank/DDBJ databases">
        <authorList>
            <person name="Kaushik A."/>
        </authorList>
    </citation>
    <scope>NUCLEOTIDE SEQUENCE</scope>
    <source>
        <strain evidence="5">AG5</strain>
    </source>
</reference>
<keyword evidence="2" id="KW-0677">Repeat</keyword>
<dbReference type="GO" id="GO:1990234">
    <property type="term" value="C:transferase complex"/>
    <property type="evidence" value="ECO:0007669"/>
    <property type="project" value="UniProtKB-ARBA"/>
</dbReference>
<evidence type="ECO:0000313" key="6">
    <source>
        <dbReference type="Proteomes" id="UP000663827"/>
    </source>
</evidence>
<keyword evidence="1 3" id="KW-0853">WD repeat</keyword>
<dbReference type="PANTHER" id="PTHR22847:SF637">
    <property type="entry name" value="WD REPEAT DOMAIN 5B"/>
    <property type="match status" value="1"/>
</dbReference>
<dbReference type="PROSITE" id="PS50011">
    <property type="entry name" value="PROTEIN_KINASE_DOM"/>
    <property type="match status" value="1"/>
</dbReference>
<dbReference type="PROSITE" id="PS00678">
    <property type="entry name" value="WD_REPEATS_1"/>
    <property type="match status" value="2"/>
</dbReference>
<dbReference type="CDD" id="cd00200">
    <property type="entry name" value="WD40"/>
    <property type="match status" value="1"/>
</dbReference>
<feature type="repeat" description="WD" evidence="3">
    <location>
        <begin position="139"/>
        <end position="180"/>
    </location>
</feature>
<dbReference type="SUPFAM" id="SSF50978">
    <property type="entry name" value="WD40 repeat-like"/>
    <property type="match status" value="1"/>
</dbReference>
<dbReference type="InterPro" id="IPR015943">
    <property type="entry name" value="WD40/YVTN_repeat-like_dom_sf"/>
</dbReference>